<dbReference type="PANTHER" id="PTHR43792">
    <property type="entry name" value="GNAT FAMILY, PUTATIVE (AFU_ORTHOLOGUE AFUA_3G00765)-RELATED-RELATED"/>
    <property type="match status" value="1"/>
</dbReference>
<dbReference type="InterPro" id="IPR016181">
    <property type="entry name" value="Acyl_CoA_acyltransferase"/>
</dbReference>
<dbReference type="EMBL" id="CP104694">
    <property type="protein sequence ID" value="UXI70067.1"/>
    <property type="molecule type" value="Genomic_DNA"/>
</dbReference>
<dbReference type="Pfam" id="PF13302">
    <property type="entry name" value="Acetyltransf_3"/>
    <property type="match status" value="1"/>
</dbReference>
<evidence type="ECO:0000313" key="3">
    <source>
        <dbReference type="Proteomes" id="UP001064632"/>
    </source>
</evidence>
<name>A0ABY6BJY0_9GAMM</name>
<dbReference type="Proteomes" id="UP001064632">
    <property type="component" value="Chromosome"/>
</dbReference>
<protein>
    <submittedName>
        <fullName evidence="2">GNAT family N-acetyltransferase</fullName>
    </submittedName>
</protein>
<keyword evidence="3" id="KW-1185">Reference proteome</keyword>
<feature type="domain" description="N-acetyltransferase" evidence="1">
    <location>
        <begin position="11"/>
        <end position="171"/>
    </location>
</feature>
<dbReference type="PROSITE" id="PS51186">
    <property type="entry name" value="GNAT"/>
    <property type="match status" value="1"/>
</dbReference>
<dbReference type="SUPFAM" id="SSF55729">
    <property type="entry name" value="Acyl-CoA N-acyltransferases (Nat)"/>
    <property type="match status" value="1"/>
</dbReference>
<dbReference type="PANTHER" id="PTHR43792:SF1">
    <property type="entry name" value="N-ACETYLTRANSFERASE DOMAIN-CONTAINING PROTEIN"/>
    <property type="match status" value="1"/>
</dbReference>
<organism evidence="2 3">
    <name type="scientific">Tahibacter amnicola</name>
    <dbReference type="NCBI Taxonomy" id="2976241"/>
    <lineage>
        <taxon>Bacteria</taxon>
        <taxon>Pseudomonadati</taxon>
        <taxon>Pseudomonadota</taxon>
        <taxon>Gammaproteobacteria</taxon>
        <taxon>Lysobacterales</taxon>
        <taxon>Rhodanobacteraceae</taxon>
        <taxon>Tahibacter</taxon>
    </lineage>
</organism>
<dbReference type="InterPro" id="IPR000182">
    <property type="entry name" value="GNAT_dom"/>
</dbReference>
<evidence type="ECO:0000259" key="1">
    <source>
        <dbReference type="PROSITE" id="PS51186"/>
    </source>
</evidence>
<dbReference type="Gene3D" id="3.40.630.30">
    <property type="match status" value="1"/>
</dbReference>
<proteinExistence type="predicted"/>
<gene>
    <name evidence="2" type="ORF">N4264_10700</name>
</gene>
<reference evidence="2" key="1">
    <citation type="submission" date="2022-09" db="EMBL/GenBank/DDBJ databases">
        <title>Tahibacter sp. nov., isolated from a fresh water.</title>
        <authorList>
            <person name="Baek J.H."/>
            <person name="Lee J.K."/>
            <person name="Kim J.M."/>
            <person name="Jeon C.O."/>
        </authorList>
    </citation>
    <scope>NUCLEOTIDE SEQUENCE</scope>
    <source>
        <strain evidence="2">W38</strain>
    </source>
</reference>
<sequence length="171" mass="18772">MTSLVLHTERLTLRHLDESDADFIFELVTDPAWLRYIGDKGVRNRDDACAYIRNGPMAMIAAKGFGLYCVTSRDTGEALGICGLIKRDTLADVDLGFAFLPRYRAMGFAREAAAATLVHAREDIGLRRLVAIVSPQNSASASLLCKIGFSFETRTRLSAGDHDVDLYGITL</sequence>
<dbReference type="RefSeq" id="WP_261697018.1">
    <property type="nucleotide sequence ID" value="NZ_CP104694.1"/>
</dbReference>
<evidence type="ECO:0000313" key="2">
    <source>
        <dbReference type="EMBL" id="UXI70067.1"/>
    </source>
</evidence>
<dbReference type="InterPro" id="IPR051531">
    <property type="entry name" value="N-acetyltransferase"/>
</dbReference>
<accession>A0ABY6BJY0</accession>